<dbReference type="Gene3D" id="3.30.70.20">
    <property type="match status" value="2"/>
</dbReference>
<gene>
    <name evidence="9" type="ORF">LCGC14_1096640</name>
</gene>
<dbReference type="GO" id="GO:0051539">
    <property type="term" value="F:4 iron, 4 sulfur cluster binding"/>
    <property type="evidence" value="ECO:0007669"/>
    <property type="project" value="UniProtKB-KW"/>
</dbReference>
<evidence type="ECO:0000256" key="4">
    <source>
        <dbReference type="ARBA" id="ARBA00022737"/>
    </source>
</evidence>
<organism evidence="9">
    <name type="scientific">marine sediment metagenome</name>
    <dbReference type="NCBI Taxonomy" id="412755"/>
    <lineage>
        <taxon>unclassified sequences</taxon>
        <taxon>metagenomes</taxon>
        <taxon>ecological metagenomes</taxon>
    </lineage>
</organism>
<dbReference type="InterPro" id="IPR017896">
    <property type="entry name" value="4Fe4S_Fe-S-bd"/>
</dbReference>
<dbReference type="InterPro" id="IPR017900">
    <property type="entry name" value="4Fe4S_Fe_S_CS"/>
</dbReference>
<keyword evidence="6" id="KW-0408">Iron</keyword>
<keyword evidence="2" id="KW-0004">4Fe-4S</keyword>
<keyword evidence="5" id="KW-0249">Electron transport</keyword>
<accession>A0A0F9MF51</accession>
<dbReference type="InterPro" id="IPR050954">
    <property type="entry name" value="ET_IronSulfur_Cluster-Binding"/>
</dbReference>
<evidence type="ECO:0000259" key="8">
    <source>
        <dbReference type="PROSITE" id="PS51379"/>
    </source>
</evidence>
<evidence type="ECO:0000256" key="2">
    <source>
        <dbReference type="ARBA" id="ARBA00022485"/>
    </source>
</evidence>
<feature type="domain" description="4Fe-4S ferredoxin-type" evidence="8">
    <location>
        <begin position="3"/>
        <end position="32"/>
    </location>
</feature>
<dbReference type="GO" id="GO:0046872">
    <property type="term" value="F:metal ion binding"/>
    <property type="evidence" value="ECO:0007669"/>
    <property type="project" value="UniProtKB-KW"/>
</dbReference>
<evidence type="ECO:0000256" key="1">
    <source>
        <dbReference type="ARBA" id="ARBA00022448"/>
    </source>
</evidence>
<dbReference type="Pfam" id="PF13247">
    <property type="entry name" value="Fer4_11"/>
    <property type="match status" value="1"/>
</dbReference>
<protein>
    <recommendedName>
        <fullName evidence="8">4Fe-4S ferredoxin-type domain-containing protein</fullName>
    </recommendedName>
</protein>
<evidence type="ECO:0000256" key="3">
    <source>
        <dbReference type="ARBA" id="ARBA00022723"/>
    </source>
</evidence>
<evidence type="ECO:0000256" key="6">
    <source>
        <dbReference type="ARBA" id="ARBA00023004"/>
    </source>
</evidence>
<feature type="domain" description="4Fe-4S ferredoxin-type" evidence="8">
    <location>
        <begin position="84"/>
        <end position="113"/>
    </location>
</feature>
<keyword evidence="3" id="KW-0479">Metal-binding</keyword>
<dbReference type="AlphaFoldDB" id="A0A0F9MF51"/>
<evidence type="ECO:0000256" key="7">
    <source>
        <dbReference type="ARBA" id="ARBA00023014"/>
    </source>
</evidence>
<reference evidence="9" key="1">
    <citation type="journal article" date="2015" name="Nature">
        <title>Complex archaea that bridge the gap between prokaryotes and eukaryotes.</title>
        <authorList>
            <person name="Spang A."/>
            <person name="Saw J.H."/>
            <person name="Jorgensen S.L."/>
            <person name="Zaremba-Niedzwiedzka K."/>
            <person name="Martijn J."/>
            <person name="Lind A.E."/>
            <person name="van Eijk R."/>
            <person name="Schleper C."/>
            <person name="Guy L."/>
            <person name="Ettema T.J."/>
        </authorList>
    </citation>
    <scope>NUCLEOTIDE SEQUENCE</scope>
</reference>
<dbReference type="PANTHER" id="PTHR43177">
    <property type="entry name" value="PROTEIN NRFC"/>
    <property type="match status" value="1"/>
</dbReference>
<keyword evidence="1" id="KW-0813">Transport</keyword>
<dbReference type="PANTHER" id="PTHR43177:SF5">
    <property type="entry name" value="ANAEROBIC DIMETHYL SULFOXIDE REDUCTASE CHAIN B-RELATED"/>
    <property type="match status" value="1"/>
</dbReference>
<dbReference type="CDD" id="cd10563">
    <property type="entry name" value="CooF_like"/>
    <property type="match status" value="1"/>
</dbReference>
<sequence>MAKKIIPKEEYCIGCQLCEIYCAVEHSKSKNIHKYLKEYPEPTRRVIVEGDTDASFALSCRHCDDAPCVSACIAGAMVKDPETGLVSSDPEQCVGCWMCLMVCPFGAIHKGGKKIALKCDFCPDADEPVCVANCPQEALVCVQSDAEDKDAK</sequence>
<evidence type="ECO:0000256" key="5">
    <source>
        <dbReference type="ARBA" id="ARBA00022982"/>
    </source>
</evidence>
<evidence type="ECO:0000313" key="9">
    <source>
        <dbReference type="EMBL" id="KKN04514.1"/>
    </source>
</evidence>
<keyword evidence="4" id="KW-0677">Repeat</keyword>
<proteinExistence type="predicted"/>
<dbReference type="SUPFAM" id="SSF54862">
    <property type="entry name" value="4Fe-4S ferredoxins"/>
    <property type="match status" value="1"/>
</dbReference>
<comment type="caution">
    <text evidence="9">The sequence shown here is derived from an EMBL/GenBank/DDBJ whole genome shotgun (WGS) entry which is preliminary data.</text>
</comment>
<keyword evidence="7" id="KW-0411">Iron-sulfur</keyword>
<name>A0A0F9MF51_9ZZZZ</name>
<dbReference type="PROSITE" id="PS00198">
    <property type="entry name" value="4FE4S_FER_1"/>
    <property type="match status" value="1"/>
</dbReference>
<dbReference type="EMBL" id="LAZR01004910">
    <property type="protein sequence ID" value="KKN04514.1"/>
    <property type="molecule type" value="Genomic_DNA"/>
</dbReference>
<dbReference type="PROSITE" id="PS51379">
    <property type="entry name" value="4FE4S_FER_2"/>
    <property type="match status" value="2"/>
</dbReference>